<name>A0AAV4VF79_CAEEX</name>
<dbReference type="AlphaFoldDB" id="A0AAV4VF79"/>
<dbReference type="EMBL" id="BPLR01014360">
    <property type="protein sequence ID" value="GIY68299.1"/>
    <property type="molecule type" value="Genomic_DNA"/>
</dbReference>
<organism evidence="1 2">
    <name type="scientific">Caerostris extrusa</name>
    <name type="common">Bark spider</name>
    <name type="synonym">Caerostris bankana</name>
    <dbReference type="NCBI Taxonomy" id="172846"/>
    <lineage>
        <taxon>Eukaryota</taxon>
        <taxon>Metazoa</taxon>
        <taxon>Ecdysozoa</taxon>
        <taxon>Arthropoda</taxon>
        <taxon>Chelicerata</taxon>
        <taxon>Arachnida</taxon>
        <taxon>Araneae</taxon>
        <taxon>Araneomorphae</taxon>
        <taxon>Entelegynae</taxon>
        <taxon>Araneoidea</taxon>
        <taxon>Araneidae</taxon>
        <taxon>Caerostris</taxon>
    </lineage>
</organism>
<evidence type="ECO:0000313" key="1">
    <source>
        <dbReference type="EMBL" id="GIY68299.1"/>
    </source>
</evidence>
<evidence type="ECO:0000313" key="2">
    <source>
        <dbReference type="Proteomes" id="UP001054945"/>
    </source>
</evidence>
<proteinExistence type="predicted"/>
<reference evidence="1 2" key="1">
    <citation type="submission" date="2021-06" db="EMBL/GenBank/DDBJ databases">
        <title>Caerostris extrusa draft genome.</title>
        <authorList>
            <person name="Kono N."/>
            <person name="Arakawa K."/>
        </authorList>
    </citation>
    <scope>NUCLEOTIDE SEQUENCE [LARGE SCALE GENOMIC DNA]</scope>
</reference>
<accession>A0AAV4VF79</accession>
<protein>
    <submittedName>
        <fullName evidence="1">Uncharacterized protein</fullName>
    </submittedName>
</protein>
<gene>
    <name evidence="1" type="ORF">CEXT_268521</name>
</gene>
<sequence length="221" mass="25071">MVTLFSSGLPKCPPKRLQPRLCNKACLMPGLWWQFSHTDTDSVFTIRVKNSADKVIKTSRPLTSKEIQVRFKCNSNPSNPQPSSHQFFWSVVTHTESKGLPLTSLSLTDWCQVTLPSEQLNRKKYQIKSRARGLLPGLLLKNSSPIDETMSLNPTISGNLHPKGWTHNPCRRGFGFRCHFRLFFYAVVHQRRSEKSSSFCHLCLITWVNGSIQVKGSLVSV</sequence>
<comment type="caution">
    <text evidence="1">The sequence shown here is derived from an EMBL/GenBank/DDBJ whole genome shotgun (WGS) entry which is preliminary data.</text>
</comment>
<dbReference type="Proteomes" id="UP001054945">
    <property type="component" value="Unassembled WGS sequence"/>
</dbReference>
<keyword evidence="2" id="KW-1185">Reference proteome</keyword>